<dbReference type="GO" id="GO:0005634">
    <property type="term" value="C:nucleus"/>
    <property type="evidence" value="ECO:0007669"/>
    <property type="project" value="TreeGrafter"/>
</dbReference>
<dbReference type="GO" id="GO:0070897">
    <property type="term" value="P:transcription preinitiation complex assembly"/>
    <property type="evidence" value="ECO:0007669"/>
    <property type="project" value="InterPro"/>
</dbReference>
<proteinExistence type="predicted"/>
<reference evidence="4" key="1">
    <citation type="journal article" date="2020" name="Nature">
        <title>Giant virus diversity and host interactions through global metagenomics.</title>
        <authorList>
            <person name="Schulz F."/>
            <person name="Roux S."/>
            <person name="Paez-Espino D."/>
            <person name="Jungbluth S."/>
            <person name="Walsh D.A."/>
            <person name="Denef V.J."/>
            <person name="McMahon K.D."/>
            <person name="Konstantinidis K.T."/>
            <person name="Eloe-Fadrosh E.A."/>
            <person name="Kyrpides N.C."/>
            <person name="Woyke T."/>
        </authorList>
    </citation>
    <scope>NUCLEOTIDE SEQUENCE</scope>
    <source>
        <strain evidence="4">GVMAG-M-3300023184-62</strain>
    </source>
</reference>
<evidence type="ECO:0000313" key="4">
    <source>
        <dbReference type="EMBL" id="QHT89939.1"/>
    </source>
</evidence>
<dbReference type="InterPro" id="IPR036915">
    <property type="entry name" value="Cyclin-like_sf"/>
</dbReference>
<evidence type="ECO:0000256" key="1">
    <source>
        <dbReference type="ARBA" id="ARBA00023015"/>
    </source>
</evidence>
<dbReference type="InterPro" id="IPR013150">
    <property type="entry name" value="TFIIB_cyclin"/>
</dbReference>
<dbReference type="InterPro" id="IPR000812">
    <property type="entry name" value="TFIIB"/>
</dbReference>
<dbReference type="PANTHER" id="PTHR11618:SF13">
    <property type="entry name" value="TRANSCRIPTION INITIATION FACTOR IIB"/>
    <property type="match status" value="1"/>
</dbReference>
<dbReference type="AlphaFoldDB" id="A0A6C0IB20"/>
<dbReference type="PRINTS" id="PR00685">
    <property type="entry name" value="TIFACTORIIB"/>
</dbReference>
<dbReference type="GO" id="GO:0017025">
    <property type="term" value="F:TBP-class protein binding"/>
    <property type="evidence" value="ECO:0007669"/>
    <property type="project" value="InterPro"/>
</dbReference>
<evidence type="ECO:0000259" key="3">
    <source>
        <dbReference type="Pfam" id="PF00382"/>
    </source>
</evidence>
<keyword evidence="1" id="KW-0805">Transcription regulation</keyword>
<dbReference type="CDD" id="cd00043">
    <property type="entry name" value="CYCLIN_SF"/>
    <property type="match status" value="2"/>
</dbReference>
<keyword evidence="2" id="KW-0804">Transcription</keyword>
<name>A0A6C0IB20_9ZZZZ</name>
<dbReference type="Pfam" id="PF00382">
    <property type="entry name" value="TFIIB"/>
    <property type="match status" value="1"/>
</dbReference>
<dbReference type="PANTHER" id="PTHR11618">
    <property type="entry name" value="TRANSCRIPTION INITIATION FACTOR IIB-RELATED"/>
    <property type="match status" value="1"/>
</dbReference>
<feature type="domain" description="Transcription factor TFIIB cyclin-like" evidence="3">
    <location>
        <begin position="144"/>
        <end position="226"/>
    </location>
</feature>
<dbReference type="Gene3D" id="1.10.472.10">
    <property type="entry name" value="Cyclin-like"/>
    <property type="match status" value="1"/>
</dbReference>
<evidence type="ECO:0000256" key="2">
    <source>
        <dbReference type="ARBA" id="ARBA00023163"/>
    </source>
</evidence>
<dbReference type="EMBL" id="MN740152">
    <property type="protein sequence ID" value="QHT89939.1"/>
    <property type="molecule type" value="Genomic_DNA"/>
</dbReference>
<organism evidence="4">
    <name type="scientific">viral metagenome</name>
    <dbReference type="NCBI Taxonomy" id="1070528"/>
    <lineage>
        <taxon>unclassified sequences</taxon>
        <taxon>metagenomes</taxon>
        <taxon>organismal metagenomes</taxon>
    </lineage>
</organism>
<dbReference type="Gene3D" id="1.10.472.170">
    <property type="match status" value="1"/>
</dbReference>
<sequence>MEGASMEYFFPGMRKIAPRDLLEPLWKDCEDDNEDAPTTTQFMMCSLCGEDEEAFIKDDLTICTKCGDIQQRGLDSTSEFRYFGSEDRNGDPSRIGAPTDERLPESSLGTIILNSGGGGKIMARIRRYHQWNIQPYKERTLMISFNRLGLIASNHGLSVSVIDDSKELYSRLVQHCVRRGFSRDSVLACCVYTSLKRANSPRRPNEVAEMFNLGNGAFTKAFKFFQEVLAQAQQKGMLPEAFAPSRMASTRGSDYIEFPLSKLLCTRADYQKILDLARDISDLAEANNISPENMPPSLAAGCLAYSLEYWKPGDFTLTRIAAVCGVSLATVQKCLKRLETSEILKRKIAALS</sequence>
<protein>
    <recommendedName>
        <fullName evidence="3">Transcription factor TFIIB cyclin-like domain-containing protein</fullName>
    </recommendedName>
</protein>
<accession>A0A6C0IB20</accession>
<dbReference type="GO" id="GO:0097550">
    <property type="term" value="C:transcription preinitiation complex"/>
    <property type="evidence" value="ECO:0007669"/>
    <property type="project" value="TreeGrafter"/>
</dbReference>
<dbReference type="SUPFAM" id="SSF47954">
    <property type="entry name" value="Cyclin-like"/>
    <property type="match status" value="1"/>
</dbReference>